<keyword evidence="1" id="KW-0472">Membrane</keyword>
<keyword evidence="1" id="KW-1133">Transmembrane helix</keyword>
<feature type="transmembrane region" description="Helical" evidence="1">
    <location>
        <begin position="86"/>
        <end position="105"/>
    </location>
</feature>
<name>A0A7C8YY99_OPUST</name>
<sequence length="106" mass="11692">MNITNVMWYKRSTSISWDVLFCSLILAPSSTLPKRHILISYVVYTGNRHSPVDSVFKIASMVSLDECRRTGTKSTEVLEVSDGERWAWLGGGSAVAVAAAIWAAAW</sequence>
<proteinExistence type="predicted"/>
<dbReference type="EMBL" id="GISG01067933">
    <property type="protein sequence ID" value="MBA4628993.1"/>
    <property type="molecule type" value="Transcribed_RNA"/>
</dbReference>
<dbReference type="AlphaFoldDB" id="A0A7C8YY99"/>
<reference evidence="2" key="2">
    <citation type="submission" date="2020-07" db="EMBL/GenBank/DDBJ databases">
        <authorList>
            <person name="Vera ALvarez R."/>
            <person name="Arias-Moreno D.M."/>
            <person name="Jimenez-Jacinto V."/>
            <person name="Jimenez-Bremont J.F."/>
            <person name="Swaminathan K."/>
            <person name="Moose S.P."/>
            <person name="Guerrero-Gonzalez M.L."/>
            <person name="Marino-Ramirez L."/>
            <person name="Landsman D."/>
            <person name="Rodriguez-Kessler M."/>
            <person name="Delgado-Sanchez P."/>
        </authorList>
    </citation>
    <scope>NUCLEOTIDE SEQUENCE</scope>
    <source>
        <tissue evidence="2">Cladode</tissue>
    </source>
</reference>
<accession>A0A7C8YY99</accession>
<organism evidence="2">
    <name type="scientific">Opuntia streptacantha</name>
    <name type="common">Prickly pear cactus</name>
    <name type="synonym">Opuntia cardona</name>
    <dbReference type="NCBI Taxonomy" id="393608"/>
    <lineage>
        <taxon>Eukaryota</taxon>
        <taxon>Viridiplantae</taxon>
        <taxon>Streptophyta</taxon>
        <taxon>Embryophyta</taxon>
        <taxon>Tracheophyta</taxon>
        <taxon>Spermatophyta</taxon>
        <taxon>Magnoliopsida</taxon>
        <taxon>eudicotyledons</taxon>
        <taxon>Gunneridae</taxon>
        <taxon>Pentapetalae</taxon>
        <taxon>Caryophyllales</taxon>
        <taxon>Cactineae</taxon>
        <taxon>Cactaceae</taxon>
        <taxon>Opuntioideae</taxon>
        <taxon>Opuntia</taxon>
    </lineage>
</organism>
<evidence type="ECO:0000313" key="2">
    <source>
        <dbReference type="EMBL" id="MBA4628993.1"/>
    </source>
</evidence>
<evidence type="ECO:0000256" key="1">
    <source>
        <dbReference type="SAM" id="Phobius"/>
    </source>
</evidence>
<keyword evidence="1" id="KW-0812">Transmembrane</keyword>
<protein>
    <submittedName>
        <fullName evidence="2">Uncharacterized protein</fullName>
    </submittedName>
</protein>
<reference evidence="2" key="1">
    <citation type="journal article" date="2013" name="J. Plant Res.">
        <title>Effect of fungi and light on seed germination of three Opuntia species from semiarid lands of central Mexico.</title>
        <authorList>
            <person name="Delgado-Sanchez P."/>
            <person name="Jimenez-Bremont J.F."/>
            <person name="Guerrero-Gonzalez Mde L."/>
            <person name="Flores J."/>
        </authorList>
    </citation>
    <scope>NUCLEOTIDE SEQUENCE</scope>
    <source>
        <tissue evidence="2">Cladode</tissue>
    </source>
</reference>